<evidence type="ECO:0000313" key="3">
    <source>
        <dbReference type="EMBL" id="KAK1425191.1"/>
    </source>
</evidence>
<feature type="coiled-coil region" evidence="1">
    <location>
        <begin position="223"/>
        <end position="250"/>
    </location>
</feature>
<keyword evidence="1" id="KW-0175">Coiled coil</keyword>
<keyword evidence="4" id="KW-1185">Reference proteome</keyword>
<sequence>MGLLKYIEMEGLGHIKLTSDLLSQHQDIILETNPGIIRHEVGPCHVPETMLHNLFGSHTELDPPATRNVSEKQINSEGGIVNNQLVMVPSFSHVKSEPIEPVDSSRPSNRNTTTLPMVTENNKRSVKRRRKQIVFSESDESSNETDMDVPDLLRWNERKAKEEARLRDRIARYRVRIALQDAQNAKLTKKVKKLKDLNRLNVEKGKKTIGMVAQNTVKHAKELDDIREKLKEVTGELEMERKERVSLEKSLERVSFDRRWLIEEGFQHVVKRLHGSKEFLKPLLAVESKVWSMGAHDGVVEGYARCQDGVPLEDLGIYNPEAEKEVTKAADELKYMQFPYVVALSQCVDRTLDELKGLEPDGMEDEDDDVVRGGN</sequence>
<evidence type="ECO:0000256" key="2">
    <source>
        <dbReference type="SAM" id="MobiDB-lite"/>
    </source>
</evidence>
<accession>A0AAD8NY93</accession>
<dbReference type="AlphaFoldDB" id="A0AAD8NY93"/>
<comment type="caution">
    <text evidence="3">The sequence shown here is derived from an EMBL/GenBank/DDBJ whole genome shotgun (WGS) entry which is preliminary data.</text>
</comment>
<evidence type="ECO:0000313" key="4">
    <source>
        <dbReference type="Proteomes" id="UP001229421"/>
    </source>
</evidence>
<organism evidence="3 4">
    <name type="scientific">Tagetes erecta</name>
    <name type="common">African marigold</name>
    <dbReference type="NCBI Taxonomy" id="13708"/>
    <lineage>
        <taxon>Eukaryota</taxon>
        <taxon>Viridiplantae</taxon>
        <taxon>Streptophyta</taxon>
        <taxon>Embryophyta</taxon>
        <taxon>Tracheophyta</taxon>
        <taxon>Spermatophyta</taxon>
        <taxon>Magnoliopsida</taxon>
        <taxon>eudicotyledons</taxon>
        <taxon>Gunneridae</taxon>
        <taxon>Pentapetalae</taxon>
        <taxon>asterids</taxon>
        <taxon>campanulids</taxon>
        <taxon>Asterales</taxon>
        <taxon>Asteraceae</taxon>
        <taxon>Asteroideae</taxon>
        <taxon>Heliantheae alliance</taxon>
        <taxon>Tageteae</taxon>
        <taxon>Tagetes</taxon>
    </lineage>
</organism>
<gene>
    <name evidence="3" type="ORF">QVD17_20537</name>
</gene>
<dbReference type="Proteomes" id="UP001229421">
    <property type="component" value="Unassembled WGS sequence"/>
</dbReference>
<reference evidence="3" key="1">
    <citation type="journal article" date="2023" name="bioRxiv">
        <title>Improved chromosome-level genome assembly for marigold (Tagetes erecta).</title>
        <authorList>
            <person name="Jiang F."/>
            <person name="Yuan L."/>
            <person name="Wang S."/>
            <person name="Wang H."/>
            <person name="Xu D."/>
            <person name="Wang A."/>
            <person name="Fan W."/>
        </authorList>
    </citation>
    <scope>NUCLEOTIDE SEQUENCE</scope>
    <source>
        <strain evidence="3">WSJ</strain>
        <tissue evidence="3">Leaf</tissue>
    </source>
</reference>
<protein>
    <submittedName>
        <fullName evidence="3">Uncharacterized protein</fullName>
    </submittedName>
</protein>
<dbReference type="EMBL" id="JAUHHV010000005">
    <property type="protein sequence ID" value="KAK1425191.1"/>
    <property type="molecule type" value="Genomic_DNA"/>
</dbReference>
<name>A0AAD8NY93_TARER</name>
<proteinExistence type="predicted"/>
<evidence type="ECO:0000256" key="1">
    <source>
        <dbReference type="SAM" id="Coils"/>
    </source>
</evidence>
<feature type="compositionally biased region" description="Acidic residues" evidence="2">
    <location>
        <begin position="137"/>
        <end position="147"/>
    </location>
</feature>
<feature type="region of interest" description="Disordered" evidence="2">
    <location>
        <begin position="121"/>
        <end position="147"/>
    </location>
</feature>